<dbReference type="Pfam" id="PF07985">
    <property type="entry name" value="SRR1"/>
    <property type="match status" value="1"/>
</dbReference>
<proteinExistence type="predicted"/>
<evidence type="ECO:0000313" key="3">
    <source>
        <dbReference type="Proteomes" id="UP000800096"/>
    </source>
</evidence>
<dbReference type="Proteomes" id="UP000800096">
    <property type="component" value="Unassembled WGS sequence"/>
</dbReference>
<name>A0A6A5R299_AMPQU</name>
<reference evidence="2" key="1">
    <citation type="journal article" date="2020" name="Stud. Mycol.">
        <title>101 Dothideomycetes genomes: a test case for predicting lifestyles and emergence of pathogens.</title>
        <authorList>
            <person name="Haridas S."/>
            <person name="Albert R."/>
            <person name="Binder M."/>
            <person name="Bloem J."/>
            <person name="Labutti K."/>
            <person name="Salamov A."/>
            <person name="Andreopoulos B."/>
            <person name="Baker S."/>
            <person name="Barry K."/>
            <person name="Bills G."/>
            <person name="Bluhm B."/>
            <person name="Cannon C."/>
            <person name="Castanera R."/>
            <person name="Culley D."/>
            <person name="Daum C."/>
            <person name="Ezra D."/>
            <person name="Gonzalez J."/>
            <person name="Henrissat B."/>
            <person name="Kuo A."/>
            <person name="Liang C."/>
            <person name="Lipzen A."/>
            <person name="Lutzoni F."/>
            <person name="Magnuson J."/>
            <person name="Mondo S."/>
            <person name="Nolan M."/>
            <person name="Ohm R."/>
            <person name="Pangilinan J."/>
            <person name="Park H.-J."/>
            <person name="Ramirez L."/>
            <person name="Alfaro M."/>
            <person name="Sun H."/>
            <person name="Tritt A."/>
            <person name="Yoshinaga Y."/>
            <person name="Zwiers L.-H."/>
            <person name="Turgeon B."/>
            <person name="Goodwin S."/>
            <person name="Spatafora J."/>
            <person name="Crous P."/>
            <person name="Grigoriev I."/>
        </authorList>
    </citation>
    <scope>NUCLEOTIDE SEQUENCE</scope>
    <source>
        <strain evidence="2">HMLAC05119</strain>
    </source>
</reference>
<organism evidence="2 3">
    <name type="scientific">Ampelomyces quisqualis</name>
    <name type="common">Powdery mildew agent</name>
    <dbReference type="NCBI Taxonomy" id="50730"/>
    <lineage>
        <taxon>Eukaryota</taxon>
        <taxon>Fungi</taxon>
        <taxon>Dikarya</taxon>
        <taxon>Ascomycota</taxon>
        <taxon>Pezizomycotina</taxon>
        <taxon>Dothideomycetes</taxon>
        <taxon>Pleosporomycetidae</taxon>
        <taxon>Pleosporales</taxon>
        <taxon>Pleosporineae</taxon>
        <taxon>Phaeosphaeriaceae</taxon>
        <taxon>Ampelomyces</taxon>
    </lineage>
</organism>
<feature type="domain" description="SRR1-like" evidence="1">
    <location>
        <begin position="138"/>
        <end position="314"/>
    </location>
</feature>
<sequence length="350" mass="39522">MVKAMTKVEVDVLKETFKKQLFKKEYIAYGIECEKKLNQPPYETVIKTFDGYGNEHNIPAKGPGKILRHVSYHQAVHSAQEQPASDQGFEGMLSRVTDAPPPTPPNNCCLYNGRKEEYEKLTENWLQSSFYQPFIDRVEEKVRRMTEVKSVACFGLGRLMKDMDLPGSHIITNYLQHIVALKIRNLIEKVQKGKVTENIPIYTQDPAYCTNCKSILEKELGFQVMESNSGYLKVDANSFVITCAPAAPVRQIIGDLTKDSIGPAGMLCQPIDGDGVETAENIVDMPSPSIEQFALHAHKNDMKIVFRNDHSSDSSDEEGDMRNTVFYDEKYPSVIGSIFTDFALYFKKKP</sequence>
<dbReference type="PANTHER" id="PTHR42080">
    <property type="entry name" value="SRR1 DOMAIN-CONTAINING PROTEIN"/>
    <property type="match status" value="1"/>
</dbReference>
<protein>
    <recommendedName>
        <fullName evidence="1">SRR1-like domain-containing protein</fullName>
    </recommendedName>
</protein>
<keyword evidence="3" id="KW-1185">Reference proteome</keyword>
<dbReference type="PANTHER" id="PTHR42080:SF1">
    <property type="entry name" value="SRR1-LIKE DOMAIN-CONTAINING PROTEIN"/>
    <property type="match status" value="1"/>
</dbReference>
<accession>A0A6A5R299</accession>
<evidence type="ECO:0000313" key="2">
    <source>
        <dbReference type="EMBL" id="KAF1921270.1"/>
    </source>
</evidence>
<gene>
    <name evidence="2" type="ORF">BDU57DRAFT_592139</name>
</gene>
<dbReference type="AlphaFoldDB" id="A0A6A5R299"/>
<evidence type="ECO:0000259" key="1">
    <source>
        <dbReference type="Pfam" id="PF07985"/>
    </source>
</evidence>
<dbReference type="InterPro" id="IPR012942">
    <property type="entry name" value="SRR1-like"/>
</dbReference>
<dbReference type="EMBL" id="ML979132">
    <property type="protein sequence ID" value="KAF1921270.1"/>
    <property type="molecule type" value="Genomic_DNA"/>
</dbReference>
<dbReference type="OrthoDB" id="5230585at2759"/>